<reference evidence="3 4" key="1">
    <citation type="submission" date="2008-04" db="EMBL/GenBank/DDBJ databases">
        <title>Complete sequence of chromosome of Natranaerobius thermophilus JW/NM-WN-LF.</title>
        <authorList>
            <consortium name="US DOE Joint Genome Institute"/>
            <person name="Copeland A."/>
            <person name="Lucas S."/>
            <person name="Lapidus A."/>
            <person name="Glavina del Rio T."/>
            <person name="Dalin E."/>
            <person name="Tice H."/>
            <person name="Bruce D."/>
            <person name="Goodwin L."/>
            <person name="Pitluck S."/>
            <person name="Chertkov O."/>
            <person name="Brettin T."/>
            <person name="Detter J.C."/>
            <person name="Han C."/>
            <person name="Kuske C.R."/>
            <person name="Schmutz J."/>
            <person name="Larimer F."/>
            <person name="Land M."/>
            <person name="Hauser L."/>
            <person name="Kyrpides N."/>
            <person name="Lykidis A."/>
            <person name="Mesbah N.M."/>
            <person name="Wiegel J."/>
        </authorList>
    </citation>
    <scope>NUCLEOTIDE SEQUENCE [LARGE SCALE GENOMIC DNA]</scope>
    <source>
        <strain evidence="4">ATCC BAA-1301 / DSM 18059 / JW/NM-WN-LF</strain>
    </source>
</reference>
<dbReference type="Proteomes" id="UP000001683">
    <property type="component" value="Chromosome"/>
</dbReference>
<accession>B2A4S3</accession>
<feature type="compositionally biased region" description="Acidic residues" evidence="1">
    <location>
        <begin position="672"/>
        <end position="686"/>
    </location>
</feature>
<dbReference type="STRING" id="457570.Nther_0246"/>
<feature type="compositionally biased region" description="Basic residues" evidence="1">
    <location>
        <begin position="708"/>
        <end position="717"/>
    </location>
</feature>
<dbReference type="PROSITE" id="PS50994">
    <property type="entry name" value="INTEGRASE"/>
    <property type="match status" value="1"/>
</dbReference>
<feature type="region of interest" description="Disordered" evidence="1">
    <location>
        <begin position="629"/>
        <end position="717"/>
    </location>
</feature>
<evidence type="ECO:0000313" key="4">
    <source>
        <dbReference type="Proteomes" id="UP000001683"/>
    </source>
</evidence>
<evidence type="ECO:0000256" key="1">
    <source>
        <dbReference type="SAM" id="MobiDB-lite"/>
    </source>
</evidence>
<name>B2A4S3_NATTJ</name>
<evidence type="ECO:0000259" key="2">
    <source>
        <dbReference type="PROSITE" id="PS50994"/>
    </source>
</evidence>
<dbReference type="RefSeq" id="WP_012446733.1">
    <property type="nucleotide sequence ID" value="NC_010718.1"/>
</dbReference>
<dbReference type="InterPro" id="IPR036397">
    <property type="entry name" value="RNaseH_sf"/>
</dbReference>
<organism evidence="3 4">
    <name type="scientific">Natranaerobius thermophilus (strain ATCC BAA-1301 / DSM 18059 / JW/NM-WN-LF)</name>
    <dbReference type="NCBI Taxonomy" id="457570"/>
    <lineage>
        <taxon>Bacteria</taxon>
        <taxon>Bacillati</taxon>
        <taxon>Bacillota</taxon>
        <taxon>Clostridia</taxon>
        <taxon>Natranaerobiales</taxon>
        <taxon>Natranaerobiaceae</taxon>
        <taxon>Natranaerobius</taxon>
    </lineage>
</organism>
<dbReference type="SUPFAM" id="SSF53098">
    <property type="entry name" value="Ribonuclease H-like"/>
    <property type="match status" value="1"/>
</dbReference>
<dbReference type="Pfam" id="PF09299">
    <property type="entry name" value="Mu-transpos_C"/>
    <property type="match status" value="1"/>
</dbReference>
<dbReference type="InterPro" id="IPR001584">
    <property type="entry name" value="Integrase_cat-core"/>
</dbReference>
<keyword evidence="4" id="KW-1185">Reference proteome</keyword>
<dbReference type="InterPro" id="IPR012337">
    <property type="entry name" value="RNaseH-like_sf"/>
</dbReference>
<dbReference type="KEGG" id="nth:Nther_0246"/>
<sequence length="717" mass="83380">MIFVNAVYQFVDKNERIRIIYVSTEEELCAYVYIEKELSVPIIEEVSVVKEEIDSDNLIEITDPYSVLIEEDNLTETQINKREERWAIIEQYWEPQKEKLLNKSTRMKKFKEISQLHNISLMRVRRMFSQFWQRGMTPNACLPDYKNSGAPGREKNFIKKTGRPRNITNKEFSLGINVDDKVKKQFEVSINKYYRTKQKKSLREVYSQMLEDFYSVTIKEQGETKRILRDPSNVPTYEQFYYWFKKAENPGVDFVKREGQKDYELTKRPITGTTKQEAPGPGFRFQIDATPSDIYIVSETDRSKVVGRATIYAIVDVFSRMITGIYVGLETNSWNGAMMSLDSMVANKSELCADYGVPLDEELWPSSHLPEAIIADRGEMLGHGVENLINNFKVAVENTSPYRADLKPIVERLFRTINEKIKGFLPGAVMKDTRKRGDPDYRLDAKLTLKEIRRIILLSVIDHNWSPIEHYQLSPEMVKDNVRPIPLELWNWGIENQKGCLRKVDRLDFRLGILPRAKATFSRGTVTFHKLKYGASELLENYNHMKLTDTKVDIVYDPRKIDNIYMIRNDSKPILLNLLDQSRGFAGLSLEEVIEINKKASTLKKSADDERLKNRITLNQEINTIAKKATKKTNEESNISTSKSKRLKDINKNRSEEKAIQKKEETLIQREENEDPAEIVSIEEELKEPNNGSEGSKSGNSEVYDLIRRRRDERRKK</sequence>
<evidence type="ECO:0000313" key="3">
    <source>
        <dbReference type="EMBL" id="ACB83845.1"/>
    </source>
</evidence>
<feature type="compositionally biased region" description="Basic and acidic residues" evidence="1">
    <location>
        <begin position="647"/>
        <end position="671"/>
    </location>
</feature>
<dbReference type="AlphaFoldDB" id="B2A4S3"/>
<proteinExistence type="predicted"/>
<dbReference type="InterPro" id="IPR015378">
    <property type="entry name" value="Transposase-like_Mu_C"/>
</dbReference>
<gene>
    <name evidence="3" type="ordered locus">Nther_0246</name>
</gene>
<feature type="compositionally biased region" description="Low complexity" evidence="1">
    <location>
        <begin position="689"/>
        <end position="702"/>
    </location>
</feature>
<dbReference type="Gene3D" id="3.30.420.10">
    <property type="entry name" value="Ribonuclease H-like superfamily/Ribonuclease H"/>
    <property type="match status" value="1"/>
</dbReference>
<dbReference type="eggNOG" id="COG2801">
    <property type="taxonomic scope" value="Bacteria"/>
</dbReference>
<feature type="domain" description="Integrase catalytic" evidence="2">
    <location>
        <begin position="275"/>
        <end position="494"/>
    </location>
</feature>
<reference evidence="3 4" key="2">
    <citation type="journal article" date="2011" name="J. Bacteriol.">
        <title>Complete genome sequence of the anaerobic, halophilic alkalithermophile Natranaerobius thermophilus JW/NM-WN-LF.</title>
        <authorList>
            <person name="Zhao B."/>
            <person name="Mesbah N.M."/>
            <person name="Dalin E."/>
            <person name="Goodwin L."/>
            <person name="Nolan M."/>
            <person name="Pitluck S."/>
            <person name="Chertkov O."/>
            <person name="Brettin T.S."/>
            <person name="Han J."/>
            <person name="Larimer F.W."/>
            <person name="Land M.L."/>
            <person name="Hauser L."/>
            <person name="Kyrpides N."/>
            <person name="Wiegel J."/>
        </authorList>
    </citation>
    <scope>NUCLEOTIDE SEQUENCE [LARGE SCALE GENOMIC DNA]</scope>
    <source>
        <strain evidence="4">ATCC BAA-1301 / DSM 18059 / JW/NM-WN-LF</strain>
    </source>
</reference>
<dbReference type="GO" id="GO:0003676">
    <property type="term" value="F:nucleic acid binding"/>
    <property type="evidence" value="ECO:0007669"/>
    <property type="project" value="InterPro"/>
</dbReference>
<dbReference type="OrthoDB" id="501284at2"/>
<dbReference type="HOGENOM" id="CLU_019011_1_1_9"/>
<dbReference type="InParanoid" id="B2A4S3"/>
<dbReference type="EMBL" id="CP001034">
    <property type="protein sequence ID" value="ACB83845.1"/>
    <property type="molecule type" value="Genomic_DNA"/>
</dbReference>
<dbReference type="GO" id="GO:0015074">
    <property type="term" value="P:DNA integration"/>
    <property type="evidence" value="ECO:0007669"/>
    <property type="project" value="InterPro"/>
</dbReference>
<protein>
    <submittedName>
        <fullName evidence="3">Integrase catalytic region</fullName>
    </submittedName>
</protein>